<evidence type="ECO:0000256" key="1">
    <source>
        <dbReference type="SAM" id="MobiDB-lite"/>
    </source>
</evidence>
<feature type="transmembrane region" description="Helical" evidence="2">
    <location>
        <begin position="202"/>
        <end position="220"/>
    </location>
</feature>
<dbReference type="PANTHER" id="PTHR14969:SF13">
    <property type="entry name" value="AT30094P"/>
    <property type="match status" value="1"/>
</dbReference>
<dbReference type="EMBL" id="JMCC02000027">
    <property type="protein sequence ID" value="KIG17267.1"/>
    <property type="molecule type" value="Genomic_DNA"/>
</dbReference>
<evidence type="ECO:0000259" key="3">
    <source>
        <dbReference type="SMART" id="SM00014"/>
    </source>
</evidence>
<comment type="caution">
    <text evidence="4">The sequence shown here is derived from an EMBL/GenBank/DDBJ whole genome shotgun (WGS) entry which is preliminary data.</text>
</comment>
<reference evidence="4 5" key="1">
    <citation type="submission" date="2014-12" db="EMBL/GenBank/DDBJ databases">
        <title>Genome assembly of Enhygromyxa salina DSM 15201.</title>
        <authorList>
            <person name="Sharma G."/>
            <person name="Subramanian S."/>
        </authorList>
    </citation>
    <scope>NUCLEOTIDE SEQUENCE [LARGE SCALE GENOMIC DNA]</scope>
    <source>
        <strain evidence="4 5">DSM 15201</strain>
    </source>
</reference>
<keyword evidence="2" id="KW-0812">Transmembrane</keyword>
<dbReference type="CDD" id="cd03394">
    <property type="entry name" value="PAP2_like_5"/>
    <property type="match status" value="1"/>
</dbReference>
<feature type="region of interest" description="Disordered" evidence="1">
    <location>
        <begin position="1"/>
        <end position="25"/>
    </location>
</feature>
<feature type="transmembrane region" description="Helical" evidence="2">
    <location>
        <begin position="96"/>
        <end position="115"/>
    </location>
</feature>
<sequence>MPAPAVGPDTPVVEPAEPTAVIDPSPAPRLPDIRFRLAADLPVLVGFTAVFATSEAMKPVIAPRACDWCGPGPVARGVRGGLVWAKPEPAALTSDIIGYGVIPAFALTMTMVAVGTEGEWRKLHEDLIVALEAVAVSGALTNVIKYSTARQRPYSLYAADPIAFADDPDQNLSFPSGHTALAFSVATSFATVATLRNRKLAPVLWGVGVPMAAFVGYLRMAGDRHWFGDVLAGAGLGTVIGVGLPWLLHHPRTGVMPRLEARDRRVSLTIVPTGTGLSIAGRM</sequence>
<accession>A0A0C2DC29</accession>
<dbReference type="SMART" id="SM00014">
    <property type="entry name" value="acidPPc"/>
    <property type="match status" value="1"/>
</dbReference>
<evidence type="ECO:0000256" key="2">
    <source>
        <dbReference type="SAM" id="Phobius"/>
    </source>
</evidence>
<name>A0A0C2DC29_9BACT</name>
<feature type="domain" description="Phosphatidic acid phosphatase type 2/haloperoxidase" evidence="3">
    <location>
        <begin position="127"/>
        <end position="245"/>
    </location>
</feature>
<protein>
    <submittedName>
        <fullName evidence="4">Phosphoesterase PA-phosphatase related protein</fullName>
    </submittedName>
</protein>
<dbReference type="SUPFAM" id="SSF48317">
    <property type="entry name" value="Acid phosphatase/Vanadium-dependent haloperoxidase"/>
    <property type="match status" value="1"/>
</dbReference>
<dbReference type="Proteomes" id="UP000031599">
    <property type="component" value="Unassembled WGS sequence"/>
</dbReference>
<dbReference type="InterPro" id="IPR000326">
    <property type="entry name" value="PAP2/HPO"/>
</dbReference>
<proteinExistence type="predicted"/>
<gene>
    <name evidence="4" type="ORF">DB30_03450</name>
</gene>
<dbReference type="Gene3D" id="1.20.144.10">
    <property type="entry name" value="Phosphatidic acid phosphatase type 2/haloperoxidase"/>
    <property type="match status" value="1"/>
</dbReference>
<dbReference type="PANTHER" id="PTHR14969">
    <property type="entry name" value="SPHINGOSINE-1-PHOSPHATE PHOSPHOHYDROLASE"/>
    <property type="match status" value="1"/>
</dbReference>
<evidence type="ECO:0000313" key="4">
    <source>
        <dbReference type="EMBL" id="KIG17267.1"/>
    </source>
</evidence>
<dbReference type="InterPro" id="IPR036938">
    <property type="entry name" value="PAP2/HPO_sf"/>
</dbReference>
<evidence type="ECO:0000313" key="5">
    <source>
        <dbReference type="Proteomes" id="UP000031599"/>
    </source>
</evidence>
<keyword evidence="2" id="KW-0472">Membrane</keyword>
<organism evidence="4 5">
    <name type="scientific">Enhygromyxa salina</name>
    <dbReference type="NCBI Taxonomy" id="215803"/>
    <lineage>
        <taxon>Bacteria</taxon>
        <taxon>Pseudomonadati</taxon>
        <taxon>Myxococcota</taxon>
        <taxon>Polyangia</taxon>
        <taxon>Nannocystales</taxon>
        <taxon>Nannocystaceae</taxon>
        <taxon>Enhygromyxa</taxon>
    </lineage>
</organism>
<keyword evidence="2" id="KW-1133">Transmembrane helix</keyword>
<feature type="transmembrane region" description="Helical" evidence="2">
    <location>
        <begin position="226"/>
        <end position="248"/>
    </location>
</feature>
<dbReference type="AlphaFoldDB" id="A0A0C2DC29"/>
<dbReference type="Pfam" id="PF01569">
    <property type="entry name" value="PAP2"/>
    <property type="match status" value="1"/>
</dbReference>